<dbReference type="SUPFAM" id="SSF144083">
    <property type="entry name" value="Magnesium transport protein CorA, transmembrane region"/>
    <property type="match status" value="1"/>
</dbReference>
<evidence type="ECO:0000256" key="3">
    <source>
        <dbReference type="ARBA" id="ARBA00022989"/>
    </source>
</evidence>
<dbReference type="Proteomes" id="UP000256328">
    <property type="component" value="Unassembled WGS sequence"/>
</dbReference>
<evidence type="ECO:0000313" key="6">
    <source>
        <dbReference type="EMBL" id="RDW56487.1"/>
    </source>
</evidence>
<dbReference type="GO" id="GO:0046873">
    <property type="term" value="F:metal ion transmembrane transporter activity"/>
    <property type="evidence" value="ECO:0007669"/>
    <property type="project" value="InterPro"/>
</dbReference>
<dbReference type="AlphaFoldDB" id="A0A3D8Q450"/>
<dbReference type="InterPro" id="IPR002523">
    <property type="entry name" value="MgTranspt_CorA/ZnTranspt_ZntB"/>
</dbReference>
<evidence type="ECO:0000256" key="1">
    <source>
        <dbReference type="ARBA" id="ARBA00004141"/>
    </source>
</evidence>
<protein>
    <submittedName>
        <fullName evidence="6">Uncharacterized protein</fullName>
    </submittedName>
</protein>
<comment type="caution">
    <text evidence="6">The sequence shown here is derived from an EMBL/GenBank/DDBJ whole genome shotgun (WGS) entry which is preliminary data.</text>
</comment>
<dbReference type="InterPro" id="IPR045863">
    <property type="entry name" value="CorA_TM1_TM2"/>
</dbReference>
<evidence type="ECO:0000256" key="2">
    <source>
        <dbReference type="ARBA" id="ARBA00022692"/>
    </source>
</evidence>
<dbReference type="EMBL" id="PDLN01000026">
    <property type="protein sequence ID" value="RDW56487.1"/>
    <property type="molecule type" value="Genomic_DNA"/>
</dbReference>
<evidence type="ECO:0000256" key="5">
    <source>
        <dbReference type="SAM" id="Phobius"/>
    </source>
</evidence>
<name>A0A3D8Q450_9HELO</name>
<proteinExistence type="predicted"/>
<feature type="transmembrane region" description="Helical" evidence="5">
    <location>
        <begin position="198"/>
        <end position="216"/>
    </location>
</feature>
<comment type="subcellular location">
    <subcellularLocation>
        <location evidence="1">Membrane</location>
        <topology evidence="1">Multi-pass membrane protein</topology>
    </subcellularLocation>
</comment>
<keyword evidence="2 5" id="KW-0812">Transmembrane</keyword>
<feature type="transmembrane region" description="Helical" evidence="5">
    <location>
        <begin position="228"/>
        <end position="249"/>
    </location>
</feature>
<keyword evidence="3 5" id="KW-1133">Transmembrane helix</keyword>
<sequence>MEEKKRVWIVRPEIVPSAVTISQIPLGDCFLERRFELPFLLPHDMDHIPRSLAEALQMLERVHAIVWIMVKPRVSESEPKDKGSILEPKTFFSTLEYAAVPDDATDLFLALRPMVLENHGTEPKLIMDLLRDAMLWVSLDTLFRDQIRCLKELCRSYEENRSAVLDENPEKAHSNEFNLTSITEAFKSTSTNTSMKRLSWVTFIFLPLVFVASIFGMNVDILQSNPSWWFYIPFAAGTAVLTLLVWLAFRSKHVERLFTRWTGWHNERNAWDEEKGLRKYTPQIGTTRKVKRV</sequence>
<dbReference type="Pfam" id="PF01544">
    <property type="entry name" value="CorA"/>
    <property type="match status" value="1"/>
</dbReference>
<keyword evidence="4 5" id="KW-0472">Membrane</keyword>
<gene>
    <name evidence="6" type="ORF">BP5796_13128</name>
</gene>
<evidence type="ECO:0000313" key="7">
    <source>
        <dbReference type="Proteomes" id="UP000256328"/>
    </source>
</evidence>
<dbReference type="Gene3D" id="1.20.58.340">
    <property type="entry name" value="Magnesium transport protein CorA, transmembrane region"/>
    <property type="match status" value="1"/>
</dbReference>
<evidence type="ECO:0000256" key="4">
    <source>
        <dbReference type="ARBA" id="ARBA00023136"/>
    </source>
</evidence>
<organism evidence="6 7">
    <name type="scientific">Coleophoma crateriformis</name>
    <dbReference type="NCBI Taxonomy" id="565419"/>
    <lineage>
        <taxon>Eukaryota</taxon>
        <taxon>Fungi</taxon>
        <taxon>Dikarya</taxon>
        <taxon>Ascomycota</taxon>
        <taxon>Pezizomycotina</taxon>
        <taxon>Leotiomycetes</taxon>
        <taxon>Helotiales</taxon>
        <taxon>Dermateaceae</taxon>
        <taxon>Coleophoma</taxon>
    </lineage>
</organism>
<reference evidence="6 7" key="1">
    <citation type="journal article" date="2018" name="IMA Fungus">
        <title>IMA Genome-F 9: Draft genome sequence of Annulohypoxylon stygium, Aspergillus mulundensis, Berkeleyomyces basicola (syn. Thielaviopsis basicola), Ceratocystis smalleyi, two Cercospora beticola strains, Coleophoma cylindrospora, Fusarium fracticaudum, Phialophora cf. hyalina, and Morchella septimelata.</title>
        <authorList>
            <person name="Wingfield B.D."/>
            <person name="Bills G.F."/>
            <person name="Dong Y."/>
            <person name="Huang W."/>
            <person name="Nel W.J."/>
            <person name="Swalarsk-Parry B.S."/>
            <person name="Vaghefi N."/>
            <person name="Wilken P.M."/>
            <person name="An Z."/>
            <person name="de Beer Z.W."/>
            <person name="De Vos L."/>
            <person name="Chen L."/>
            <person name="Duong T.A."/>
            <person name="Gao Y."/>
            <person name="Hammerbacher A."/>
            <person name="Kikkert J.R."/>
            <person name="Li Y."/>
            <person name="Li H."/>
            <person name="Li K."/>
            <person name="Li Q."/>
            <person name="Liu X."/>
            <person name="Ma X."/>
            <person name="Naidoo K."/>
            <person name="Pethybridge S.J."/>
            <person name="Sun J."/>
            <person name="Steenkamp E.T."/>
            <person name="van der Nest M.A."/>
            <person name="van Wyk S."/>
            <person name="Wingfield M.J."/>
            <person name="Xiong C."/>
            <person name="Yue Q."/>
            <person name="Zhang X."/>
        </authorList>
    </citation>
    <scope>NUCLEOTIDE SEQUENCE [LARGE SCALE GENOMIC DNA]</scope>
    <source>
        <strain evidence="6 7">BP5796</strain>
    </source>
</reference>
<keyword evidence="7" id="KW-1185">Reference proteome</keyword>
<dbReference type="GO" id="GO:0016020">
    <property type="term" value="C:membrane"/>
    <property type="evidence" value="ECO:0007669"/>
    <property type="project" value="UniProtKB-SubCell"/>
</dbReference>
<dbReference type="OrthoDB" id="3231000at2759"/>
<accession>A0A3D8Q450</accession>